<protein>
    <submittedName>
        <fullName evidence="2">F-box protein</fullName>
    </submittedName>
</protein>
<evidence type="ECO:0000259" key="1">
    <source>
        <dbReference type="Pfam" id="PF07734"/>
    </source>
</evidence>
<dbReference type="InterPro" id="IPR050796">
    <property type="entry name" value="SCF_F-box_component"/>
</dbReference>
<feature type="domain" description="F-box associated beta-propeller type 1" evidence="1">
    <location>
        <begin position="51"/>
        <end position="259"/>
    </location>
</feature>
<dbReference type="InterPro" id="IPR006527">
    <property type="entry name" value="F-box-assoc_dom_typ1"/>
</dbReference>
<reference evidence="2" key="1">
    <citation type="journal article" date="2023" name="Science">
        <title>Elucidation of the pathway for biosynthesis of saponin adjuvants from the soapbark tree.</title>
        <authorList>
            <person name="Reed J."/>
            <person name="Orme A."/>
            <person name="El-Demerdash A."/>
            <person name="Owen C."/>
            <person name="Martin L.B.B."/>
            <person name="Misra R.C."/>
            <person name="Kikuchi S."/>
            <person name="Rejzek M."/>
            <person name="Martin A.C."/>
            <person name="Harkess A."/>
            <person name="Leebens-Mack J."/>
            <person name="Louveau T."/>
            <person name="Stephenson M.J."/>
            <person name="Osbourn A."/>
        </authorList>
    </citation>
    <scope>NUCLEOTIDE SEQUENCE</scope>
    <source>
        <strain evidence="2">S10</strain>
    </source>
</reference>
<accession>A0AAD7M4S1</accession>
<dbReference type="PANTHER" id="PTHR31672:SF13">
    <property type="entry name" value="F-BOX PROTEIN CPR30-LIKE"/>
    <property type="match status" value="1"/>
</dbReference>
<evidence type="ECO:0000313" key="2">
    <source>
        <dbReference type="EMBL" id="KAJ7969001.1"/>
    </source>
</evidence>
<comment type="caution">
    <text evidence="2">The sequence shown here is derived from an EMBL/GenBank/DDBJ whole genome shotgun (WGS) entry which is preliminary data.</text>
</comment>
<dbReference type="Pfam" id="PF07734">
    <property type="entry name" value="FBA_1"/>
    <property type="match status" value="1"/>
</dbReference>
<dbReference type="KEGG" id="qsa:O6P43_013022"/>
<dbReference type="InterPro" id="IPR017451">
    <property type="entry name" value="F-box-assoc_interact_dom"/>
</dbReference>
<dbReference type="Proteomes" id="UP001163823">
    <property type="component" value="Chromosome 5"/>
</dbReference>
<evidence type="ECO:0000313" key="3">
    <source>
        <dbReference type="Proteomes" id="UP001163823"/>
    </source>
</evidence>
<dbReference type="EMBL" id="JARAOO010000005">
    <property type="protein sequence ID" value="KAJ7969001.1"/>
    <property type="molecule type" value="Genomic_DNA"/>
</dbReference>
<dbReference type="AlphaFoldDB" id="A0AAD7M4S1"/>
<gene>
    <name evidence="2" type="ORF">O6P43_013022</name>
</gene>
<organism evidence="2 3">
    <name type="scientific">Quillaja saponaria</name>
    <name type="common">Soap bark tree</name>
    <dbReference type="NCBI Taxonomy" id="32244"/>
    <lineage>
        <taxon>Eukaryota</taxon>
        <taxon>Viridiplantae</taxon>
        <taxon>Streptophyta</taxon>
        <taxon>Embryophyta</taxon>
        <taxon>Tracheophyta</taxon>
        <taxon>Spermatophyta</taxon>
        <taxon>Magnoliopsida</taxon>
        <taxon>eudicotyledons</taxon>
        <taxon>Gunneridae</taxon>
        <taxon>Pentapetalae</taxon>
        <taxon>rosids</taxon>
        <taxon>fabids</taxon>
        <taxon>Fabales</taxon>
        <taxon>Quillajaceae</taxon>
        <taxon>Quillaja</taxon>
    </lineage>
</organism>
<keyword evidence="3" id="KW-1185">Reference proteome</keyword>
<sequence>MISDPKLIMNTQKLVLVSPASMQVMEYNGCQGNARKVQFGPLLNSRKHFEVWGSCNGFLLITVTKSRELFIWNMVTGESKKLTTVELGWYSYFGFGYDHSSDDYKIVNLRQYIGGAIYSMRKSSWRYDREIPCSGANHDVRKKGGILANNALHWHATYKSKSLQTREGSCIIICSNGGVCVDNCGWTMHQVIYRFDLVDETGVLILPPDGTDTESGYEFMDFKGYLCLSQNQNGSCIEMWILRGENDQLNWIKLMSIPCLNWGWGIESLMPIHFSRNGDILLNIRPSDSIVYDSLRRPLKRMKTIFYSYNPIEQISKRVRIHGIRSWTSEITYSESLISLNQSNS</sequence>
<name>A0AAD7M4S1_QUISA</name>
<dbReference type="PANTHER" id="PTHR31672">
    <property type="entry name" value="BNACNNG10540D PROTEIN"/>
    <property type="match status" value="1"/>
</dbReference>
<dbReference type="NCBIfam" id="TIGR01640">
    <property type="entry name" value="F_box_assoc_1"/>
    <property type="match status" value="1"/>
</dbReference>
<proteinExistence type="predicted"/>